<dbReference type="EMBL" id="HBGV01017742">
    <property type="protein sequence ID" value="CAD9514247.1"/>
    <property type="molecule type" value="Transcribed_RNA"/>
</dbReference>
<keyword evidence="1" id="KW-1133">Transmembrane helix</keyword>
<organism evidence="2">
    <name type="scientific">Helicotheca tamesis</name>
    <dbReference type="NCBI Taxonomy" id="374047"/>
    <lineage>
        <taxon>Eukaryota</taxon>
        <taxon>Sar</taxon>
        <taxon>Stramenopiles</taxon>
        <taxon>Ochrophyta</taxon>
        <taxon>Bacillariophyta</taxon>
        <taxon>Mediophyceae</taxon>
        <taxon>Lithodesmiophycidae</taxon>
        <taxon>Lithodesmiales</taxon>
        <taxon>Lithodesmiaceae</taxon>
        <taxon>Helicotheca</taxon>
    </lineage>
</organism>
<protein>
    <submittedName>
        <fullName evidence="2">Uncharacterized protein</fullName>
    </submittedName>
</protein>
<accession>A0A7S2N1H6</accession>
<keyword evidence="1" id="KW-0812">Transmembrane</keyword>
<feature type="transmembrane region" description="Helical" evidence="1">
    <location>
        <begin position="16"/>
        <end position="33"/>
    </location>
</feature>
<name>A0A7S2N1H6_9STRA</name>
<evidence type="ECO:0000313" key="2">
    <source>
        <dbReference type="EMBL" id="CAD9514247.1"/>
    </source>
</evidence>
<gene>
    <name evidence="2" type="ORF">HTAM1171_LOCUS10939</name>
</gene>
<sequence length="351" mass="38952">MTLITKLPGMKSSTKTVSYIIPFLLLMGFWGIYEVSTLNKLDYEENHKAATGDSDCISLVDGGDMDNLLSELGQVFIVMPAKAAGTSFKDFTRQCMSSTSSTSYSELDNVLNSKEQMIQAFKSQMKIPSLIASHVYNSETICRMAKHATKETLFIYIYREETERMASAIKDMFSGCICLKQENLPAGVTVTEDKCVVNQAELADMIQMWGKRDDNEVSLSNTKLLTCETYNCVKDNRANLVFLNYKQASKLQKLLAKHHCPKVTHEVRSNVGSNKIPLSVALEDPNSSESTTLVSMADWLAAKIPLLELTFGLKEGASCQATTRAIEDNVLHSCPDKTLHFSGPNVEFPSF</sequence>
<reference evidence="2" key="1">
    <citation type="submission" date="2021-01" db="EMBL/GenBank/DDBJ databases">
        <authorList>
            <person name="Corre E."/>
            <person name="Pelletier E."/>
            <person name="Niang G."/>
            <person name="Scheremetjew M."/>
            <person name="Finn R."/>
            <person name="Kale V."/>
            <person name="Holt S."/>
            <person name="Cochrane G."/>
            <person name="Meng A."/>
            <person name="Brown T."/>
            <person name="Cohen L."/>
        </authorList>
    </citation>
    <scope>NUCLEOTIDE SEQUENCE</scope>
    <source>
        <strain evidence="2">CCMP826</strain>
    </source>
</reference>
<evidence type="ECO:0000256" key="1">
    <source>
        <dbReference type="SAM" id="Phobius"/>
    </source>
</evidence>
<dbReference type="AlphaFoldDB" id="A0A7S2N1H6"/>
<proteinExistence type="predicted"/>
<keyword evidence="1" id="KW-0472">Membrane</keyword>